<protein>
    <submittedName>
        <fullName evidence="1">Uncharacterized protein</fullName>
    </submittedName>
</protein>
<comment type="caution">
    <text evidence="1">The sequence shown here is derived from an EMBL/GenBank/DDBJ whole genome shotgun (WGS) entry which is preliminary data.</text>
</comment>
<evidence type="ECO:0000313" key="2">
    <source>
        <dbReference type="Proteomes" id="UP000712600"/>
    </source>
</evidence>
<organism evidence="1 2">
    <name type="scientific">Brassica cretica</name>
    <name type="common">Mustard</name>
    <dbReference type="NCBI Taxonomy" id="69181"/>
    <lineage>
        <taxon>Eukaryota</taxon>
        <taxon>Viridiplantae</taxon>
        <taxon>Streptophyta</taxon>
        <taxon>Embryophyta</taxon>
        <taxon>Tracheophyta</taxon>
        <taxon>Spermatophyta</taxon>
        <taxon>Magnoliopsida</taxon>
        <taxon>eudicotyledons</taxon>
        <taxon>Gunneridae</taxon>
        <taxon>Pentapetalae</taxon>
        <taxon>rosids</taxon>
        <taxon>malvids</taxon>
        <taxon>Brassicales</taxon>
        <taxon>Brassicaceae</taxon>
        <taxon>Brassiceae</taxon>
        <taxon>Brassica</taxon>
    </lineage>
</organism>
<proteinExistence type="predicted"/>
<name>A0A8S9SQB1_BRACR</name>
<evidence type="ECO:0000313" key="1">
    <source>
        <dbReference type="EMBL" id="KAF3604352.1"/>
    </source>
</evidence>
<accession>A0A8S9SQB1</accession>
<dbReference type="AlphaFoldDB" id="A0A8S9SQB1"/>
<dbReference type="Proteomes" id="UP000712600">
    <property type="component" value="Unassembled WGS sequence"/>
</dbReference>
<gene>
    <name evidence="1" type="ORF">F2Q69_00037162</name>
</gene>
<sequence length="83" mass="9000">MPLSASSTSTSLHTPLEAINPNVIRENEFLLFLNPKVPTVTPIEMKQGQVRSSVGKMHEGLPSPEHSLQLPELAFKLSLPGSP</sequence>
<reference evidence="1" key="1">
    <citation type="submission" date="2019-12" db="EMBL/GenBank/DDBJ databases">
        <title>Genome sequencing and annotation of Brassica cretica.</title>
        <authorList>
            <person name="Studholme D.J."/>
            <person name="Sarris P."/>
        </authorList>
    </citation>
    <scope>NUCLEOTIDE SEQUENCE</scope>
    <source>
        <strain evidence="1">PFS-109/04</strain>
        <tissue evidence="1">Leaf</tissue>
    </source>
</reference>
<dbReference type="EMBL" id="QGKX02000004">
    <property type="protein sequence ID" value="KAF3604352.1"/>
    <property type="molecule type" value="Genomic_DNA"/>
</dbReference>